<dbReference type="Gene3D" id="2.10.25.10">
    <property type="entry name" value="Laminin"/>
    <property type="match status" value="10"/>
</dbReference>
<feature type="domain" description="EGF-like" evidence="9">
    <location>
        <begin position="220"/>
        <end position="256"/>
    </location>
</feature>
<dbReference type="InterPro" id="IPR000742">
    <property type="entry name" value="EGF"/>
</dbReference>
<keyword evidence="4 6" id="KW-1015">Disulfide bond</keyword>
<dbReference type="InterPro" id="IPR018097">
    <property type="entry name" value="EGF_Ca-bd_CS"/>
</dbReference>
<dbReference type="Pfam" id="PF02210">
    <property type="entry name" value="Laminin_G_2"/>
    <property type="match status" value="4"/>
</dbReference>
<dbReference type="SUPFAM" id="SSF49899">
    <property type="entry name" value="Concanavalin A-like lectins/glucanases"/>
    <property type="match status" value="4"/>
</dbReference>
<accession>A0A6G0T9Z7</accession>
<feature type="compositionally biased region" description="Polar residues" evidence="7">
    <location>
        <begin position="426"/>
        <end position="441"/>
    </location>
</feature>
<dbReference type="PROSITE" id="PS50026">
    <property type="entry name" value="EGF_3"/>
    <property type="match status" value="12"/>
</dbReference>
<dbReference type="PROSITE" id="PS50025">
    <property type="entry name" value="LAM_G_DOMAIN"/>
    <property type="match status" value="4"/>
</dbReference>
<feature type="disulfide bond" evidence="6">
    <location>
        <begin position="1380"/>
        <end position="1389"/>
    </location>
</feature>
<feature type="domain" description="Laminin G" evidence="8">
    <location>
        <begin position="604"/>
        <end position="793"/>
    </location>
</feature>
<dbReference type="CDD" id="cd00110">
    <property type="entry name" value="LamG"/>
    <property type="match status" value="4"/>
</dbReference>
<name>A0A6G0T9Z7_APHGL</name>
<dbReference type="GO" id="GO:0005509">
    <property type="term" value="F:calcium ion binding"/>
    <property type="evidence" value="ECO:0007669"/>
    <property type="project" value="InterPro"/>
</dbReference>
<sequence>MLNATDSFAYCVGHRRSVRDDRVIAIICSGCGAGWFRLPEHFDFYSSYTCYCIDGFTGVRCQTNWDECWSSPCLNGGLCLDGIADYNCSCPEGYAGHDCELNVNECLSNPCQNNGTCLDFTNGFTCQCSAGYSGINCEIDLAVCNSTGEILCKNGGECIEGPGVSFSCNCSPGWSGWTCEDEIDQCDSHPCKNGGLCINRQTTYSCACLFGYTGRDCDVALRLCEEHECQNHALCLVEDQTSVCYCVPDYHGRYCQYQYDECQLGIRCDNGGTCVDGVDGYTCTCPKGLTGQSCECAFLDDHTANCTGVVVPYYATSGAEETTTVTTAAVTITAPATRMDGGDYPTSFETTFGTTTSPSDGSTGYFSIFVAGTTPAEDRRPEVTSTELAPEPQPYTAHTDDADVGDDAYDTTATQLTDTARPATDRMSSPDSIPDPDTTTVDYDGPTDVYEYDAPADAANRRSTTTTTTTTTTTSTTTTAAVASRPATSVSTDATSAAADRPKSTITATTAAAQSARSTISYRQSVVTDRDTGTSFTAFYDEMSTDFDYNFTSFAVPVTDRGPSVLDRSCANFLCLNGGRCEKSKTGHKCKCTFGWKGEICSEKIDIKVSAFTGQSFLSHRLSNRSGAEISMEIRTLAPNGILFYAQVTTHMYMCLYLQDGLLKFQFSCGVQTMLFSETRYRVNTGHRLLLTAALEHSMSHSMSDHCKASLRVNETLAMSGEQAADTAPEKAKKVALLYLGGLPAGQNATAELPVAVGITGCISRLQIDEVVHNVYENATDGYGVIECASLTCLSSPCQSYATCVEFGDSWNCLCPSGFVGKNCERSVCENNPCKFGATCVIYPGSGFICLCPLGKHGMYCEHDLEIGEPFFPGSVSGLSSFAAYSIPAEIHQSFELSMHFVPNFMDQIALMMYIGHDASTDHVALSFIKGYIVLTWNLGAGARRIFTPKPINFQPKKAHVVKLGRDGRTAWLMVDNFPNVTGQSVGRLSQLNTKPVLYLGGHESPGMADLPHDLPLHTGFVGCMSEVKLKAGHVTVPLSLSRAYSTVNTGRSVSQCSTNECYRNNICQHNGACIQHGSSLACVCDDGWYGPVCSHRYNACDANRHNCSDGSTCVPVGEGYECDCPAGRTGKYCGREERLSDVRFLGKRSFLSVSAAAELNMQQFSVELEIKPSGEHGIVFFVRHDAARKKFMCLSLYGGVLELRISVRVGETKRQDDVLVVRSGRVLTLSEWHSVRVGRYRRKLYLWVDGMVNYAVLQPSEGGLPDLSRMPPGSTAGLPVPFAGCIRRLSIDYETIPLNYSSIAAGRNIADCDGTPCGGDLCHHGGSCWLDMDMKPHCHCLQEFTGDSCNKQAPCTEFKCQNKGHCVSESGNTSFVCKCPPGWDGPFCTKELPTGPPLFKGHGYLVLSKLSSLTKREGNDEATVDNETQFISVNFSTVYNNGLLIWTSQEEWYMGLGIINGLMTVTWAQNYKRPNKLTAPMSNITNSEWHTVRLNVTKSDITLELDDWISDPYNHNIDSFDLNNNIIYLGGVPEEKLFLNDKQELFKNNFRGCIEQLTVQENVITDFKHYESVNVDSSISIIVISVGAPVKRSFPSKVLGKAITSRMLFVLHKIDSNLSTPKKSKYKIR</sequence>
<feature type="domain" description="Laminin G" evidence="8">
    <location>
        <begin position="1141"/>
        <end position="1318"/>
    </location>
</feature>
<feature type="disulfide bond" evidence="6">
    <location>
        <begin position="1085"/>
        <end position="1094"/>
    </location>
</feature>
<keyword evidence="5" id="KW-0325">Glycoprotein</keyword>
<dbReference type="PANTHER" id="PTHR24049">
    <property type="entry name" value="CRUMBS FAMILY MEMBER"/>
    <property type="match status" value="1"/>
</dbReference>
<dbReference type="SMART" id="SM00181">
    <property type="entry name" value="EGF"/>
    <property type="match status" value="14"/>
</dbReference>
<feature type="domain" description="EGF-like" evidence="9">
    <location>
        <begin position="566"/>
        <end position="602"/>
    </location>
</feature>
<evidence type="ECO:0000256" key="3">
    <source>
        <dbReference type="ARBA" id="ARBA00022737"/>
    </source>
</evidence>
<evidence type="ECO:0000256" key="7">
    <source>
        <dbReference type="SAM" id="MobiDB-lite"/>
    </source>
</evidence>
<dbReference type="InterPro" id="IPR013032">
    <property type="entry name" value="EGF-like_CS"/>
</dbReference>
<dbReference type="FunFam" id="2.10.25.10:FF:000066">
    <property type="entry name" value="FAT atypical cadherin 4"/>
    <property type="match status" value="1"/>
</dbReference>
<dbReference type="PROSITE" id="PS01187">
    <property type="entry name" value="EGF_CA"/>
    <property type="match status" value="3"/>
</dbReference>
<dbReference type="FunFam" id="2.10.25.10:FF:000122">
    <property type="entry name" value="Protein crumbs homolog 2"/>
    <property type="match status" value="1"/>
</dbReference>
<dbReference type="FunFam" id="2.10.25.10:FF:000472">
    <property type="entry name" value="Uncharacterized protein, isoform A"/>
    <property type="match status" value="1"/>
</dbReference>
<evidence type="ECO:0000256" key="4">
    <source>
        <dbReference type="ARBA" id="ARBA00023157"/>
    </source>
</evidence>
<feature type="disulfide bond" evidence="6">
    <location>
        <begin position="852"/>
        <end position="861"/>
    </location>
</feature>
<feature type="domain" description="EGF-like" evidence="9">
    <location>
        <begin position="140"/>
        <end position="180"/>
    </location>
</feature>
<feature type="domain" description="EGF-like" evidence="9">
    <location>
        <begin position="64"/>
        <end position="100"/>
    </location>
</feature>
<dbReference type="Gene3D" id="2.60.120.200">
    <property type="match status" value="4"/>
</dbReference>
<dbReference type="InterPro" id="IPR013320">
    <property type="entry name" value="ConA-like_dom_sf"/>
</dbReference>
<feature type="disulfide bond" evidence="6">
    <location>
        <begin position="285"/>
        <end position="294"/>
    </location>
</feature>
<dbReference type="PROSITE" id="PS00010">
    <property type="entry name" value="ASX_HYDROXYL"/>
    <property type="match status" value="4"/>
</dbReference>
<feature type="disulfide bond" evidence="6">
    <location>
        <begin position="170"/>
        <end position="179"/>
    </location>
</feature>
<keyword evidence="11" id="KW-1185">Reference proteome</keyword>
<evidence type="ECO:0000313" key="11">
    <source>
        <dbReference type="Proteomes" id="UP000475862"/>
    </source>
</evidence>
<dbReference type="InterPro" id="IPR009030">
    <property type="entry name" value="Growth_fac_rcpt_cys_sf"/>
</dbReference>
<dbReference type="InterPro" id="IPR051022">
    <property type="entry name" value="Notch_Cell-Fate_Det"/>
</dbReference>
<feature type="region of interest" description="Disordered" evidence="7">
    <location>
        <begin position="373"/>
        <end position="496"/>
    </location>
</feature>
<evidence type="ECO:0000259" key="9">
    <source>
        <dbReference type="PROSITE" id="PS50026"/>
    </source>
</evidence>
<keyword evidence="1 6" id="KW-0245">EGF-like domain</keyword>
<proteinExistence type="predicted"/>
<dbReference type="GO" id="GO:0009653">
    <property type="term" value="P:anatomical structure morphogenesis"/>
    <property type="evidence" value="ECO:0007669"/>
    <property type="project" value="UniProtKB-ARBA"/>
</dbReference>
<feature type="domain" description="EGF-like" evidence="9">
    <location>
        <begin position="825"/>
        <end position="862"/>
    </location>
</feature>
<feature type="disulfide bond" evidence="6">
    <location>
        <begin position="1125"/>
        <end position="1134"/>
    </location>
</feature>
<dbReference type="Pfam" id="PF12661">
    <property type="entry name" value="hEGF"/>
    <property type="match status" value="1"/>
</dbReference>
<feature type="domain" description="EGF-like" evidence="9">
    <location>
        <begin position="102"/>
        <end position="138"/>
    </location>
</feature>
<feature type="disulfide bond" evidence="6">
    <location>
        <begin position="246"/>
        <end position="255"/>
    </location>
</feature>
<feature type="disulfide bond" evidence="6">
    <location>
        <begin position="1341"/>
        <end position="1350"/>
    </location>
</feature>
<feature type="disulfide bond" evidence="6">
    <location>
        <begin position="128"/>
        <end position="137"/>
    </location>
</feature>
<comment type="caution">
    <text evidence="6">Lacks conserved residue(s) required for the propagation of feature annotation.</text>
</comment>
<dbReference type="GO" id="GO:0030154">
    <property type="term" value="P:cell differentiation"/>
    <property type="evidence" value="ECO:0007669"/>
    <property type="project" value="UniProtKB-ARBA"/>
</dbReference>
<evidence type="ECO:0000256" key="1">
    <source>
        <dbReference type="ARBA" id="ARBA00022536"/>
    </source>
</evidence>
<feature type="disulfide bond" evidence="6">
    <location>
        <begin position="1361"/>
        <end position="1378"/>
    </location>
</feature>
<dbReference type="InterPro" id="IPR001881">
    <property type="entry name" value="EGF-like_Ca-bd_dom"/>
</dbReference>
<dbReference type="CDD" id="cd00054">
    <property type="entry name" value="EGF_CA"/>
    <property type="match status" value="9"/>
</dbReference>
<dbReference type="EMBL" id="VYZN01000048">
    <property type="protein sequence ID" value="KAE9528823.1"/>
    <property type="molecule type" value="Genomic_DNA"/>
</dbReference>
<evidence type="ECO:0008006" key="12">
    <source>
        <dbReference type="Google" id="ProtNLM"/>
    </source>
</evidence>
<feature type="domain" description="EGF-like" evidence="9">
    <location>
        <begin position="258"/>
        <end position="295"/>
    </location>
</feature>
<feature type="disulfide bond" evidence="6">
    <location>
        <begin position="592"/>
        <end position="601"/>
    </location>
</feature>
<evidence type="ECO:0000256" key="5">
    <source>
        <dbReference type="ARBA" id="ARBA00023180"/>
    </source>
</evidence>
<feature type="domain" description="Laminin G" evidence="8">
    <location>
        <begin position="869"/>
        <end position="1057"/>
    </location>
</feature>
<feature type="domain" description="Laminin G" evidence="8">
    <location>
        <begin position="1395"/>
        <end position="1584"/>
    </location>
</feature>
<evidence type="ECO:0000256" key="6">
    <source>
        <dbReference type="PROSITE-ProRule" id="PRU00076"/>
    </source>
</evidence>
<dbReference type="Proteomes" id="UP000475862">
    <property type="component" value="Unassembled WGS sequence"/>
</dbReference>
<protein>
    <recommendedName>
        <fullName evidence="12">Protein eyes shut</fullName>
    </recommendedName>
</protein>
<dbReference type="GO" id="GO:0048513">
    <property type="term" value="P:animal organ development"/>
    <property type="evidence" value="ECO:0007669"/>
    <property type="project" value="UniProtKB-ARBA"/>
</dbReference>
<dbReference type="PROSITE" id="PS00022">
    <property type="entry name" value="EGF_1"/>
    <property type="match status" value="12"/>
</dbReference>
<feature type="domain" description="EGF-like" evidence="9">
    <location>
        <begin position="1058"/>
        <end position="1095"/>
    </location>
</feature>
<keyword evidence="3" id="KW-0677">Repeat</keyword>
<feature type="disulfide bond" evidence="6">
    <location>
        <begin position="90"/>
        <end position="99"/>
    </location>
</feature>
<reference evidence="10 11" key="1">
    <citation type="submission" date="2019-08" db="EMBL/GenBank/DDBJ databases">
        <title>The genome of the soybean aphid Biotype 1, its phylome, world population structure and adaptation to the North American continent.</title>
        <authorList>
            <person name="Giordano R."/>
            <person name="Donthu R.K."/>
            <person name="Hernandez A.G."/>
            <person name="Wright C.L."/>
            <person name="Zimin A.V."/>
        </authorList>
    </citation>
    <scope>NUCLEOTIDE SEQUENCE [LARGE SCALE GENOMIC DNA]</scope>
    <source>
        <tissue evidence="10">Whole aphids</tissue>
    </source>
</reference>
<gene>
    <name evidence="10" type="ORF">AGLY_012398</name>
</gene>
<comment type="caution">
    <text evidence="10">The sequence shown here is derived from an EMBL/GenBank/DDBJ whole genome shotgun (WGS) entry which is preliminary data.</text>
</comment>
<evidence type="ECO:0000259" key="8">
    <source>
        <dbReference type="PROSITE" id="PS50025"/>
    </source>
</evidence>
<feature type="compositionally biased region" description="Low complexity" evidence="7">
    <location>
        <begin position="462"/>
        <end position="496"/>
    </location>
</feature>
<evidence type="ECO:0000313" key="10">
    <source>
        <dbReference type="EMBL" id="KAE9528823.1"/>
    </source>
</evidence>
<feature type="domain" description="EGF-like" evidence="9">
    <location>
        <begin position="1352"/>
        <end position="1390"/>
    </location>
</feature>
<feature type="disulfide bond" evidence="6">
    <location>
        <begin position="208"/>
        <end position="217"/>
    </location>
</feature>
<dbReference type="InterPro" id="IPR001791">
    <property type="entry name" value="Laminin_G"/>
</dbReference>
<dbReference type="SMART" id="SM00282">
    <property type="entry name" value="LamG"/>
    <property type="match status" value="4"/>
</dbReference>
<dbReference type="SUPFAM" id="SSF57184">
    <property type="entry name" value="Growth factor receptor domain"/>
    <property type="match status" value="1"/>
</dbReference>
<evidence type="ECO:0000256" key="2">
    <source>
        <dbReference type="ARBA" id="ARBA00022729"/>
    </source>
</evidence>
<feature type="domain" description="EGF-like" evidence="9">
    <location>
        <begin position="1314"/>
        <end position="1351"/>
    </location>
</feature>
<dbReference type="InterPro" id="IPR000152">
    <property type="entry name" value="EGF-type_Asp/Asn_hydroxyl_site"/>
</dbReference>
<dbReference type="SMART" id="SM00179">
    <property type="entry name" value="EGF_CA"/>
    <property type="match status" value="9"/>
</dbReference>
<dbReference type="OrthoDB" id="283575at2759"/>
<organism evidence="10 11">
    <name type="scientific">Aphis glycines</name>
    <name type="common">Soybean aphid</name>
    <dbReference type="NCBI Taxonomy" id="307491"/>
    <lineage>
        <taxon>Eukaryota</taxon>
        <taxon>Metazoa</taxon>
        <taxon>Ecdysozoa</taxon>
        <taxon>Arthropoda</taxon>
        <taxon>Hexapoda</taxon>
        <taxon>Insecta</taxon>
        <taxon>Pterygota</taxon>
        <taxon>Neoptera</taxon>
        <taxon>Paraneoptera</taxon>
        <taxon>Hemiptera</taxon>
        <taxon>Sternorrhyncha</taxon>
        <taxon>Aphidomorpha</taxon>
        <taxon>Aphidoidea</taxon>
        <taxon>Aphididae</taxon>
        <taxon>Aphidini</taxon>
        <taxon>Aphis</taxon>
        <taxon>Aphis</taxon>
    </lineage>
</organism>
<dbReference type="Pfam" id="PF00008">
    <property type="entry name" value="EGF"/>
    <property type="match status" value="8"/>
</dbReference>
<dbReference type="SUPFAM" id="SSF57196">
    <property type="entry name" value="EGF/Laminin"/>
    <property type="match status" value="6"/>
</dbReference>
<dbReference type="PROSITE" id="PS01186">
    <property type="entry name" value="EGF_2"/>
    <property type="match status" value="7"/>
</dbReference>
<feature type="domain" description="EGF-like" evidence="9">
    <location>
        <begin position="1097"/>
        <end position="1135"/>
    </location>
</feature>
<feature type="domain" description="EGF-like" evidence="9">
    <location>
        <begin position="182"/>
        <end position="218"/>
    </location>
</feature>
<keyword evidence="2" id="KW-0732">Signal</keyword>